<evidence type="ECO:0000313" key="1">
    <source>
        <dbReference type="EMBL" id="KAL0483197.1"/>
    </source>
</evidence>
<proteinExistence type="predicted"/>
<keyword evidence="2" id="KW-1185">Reference proteome</keyword>
<keyword evidence="1" id="KW-0548">Nucleotidyltransferase</keyword>
<name>A0AAW2Z089_9EUKA</name>
<evidence type="ECO:0000313" key="2">
    <source>
        <dbReference type="Proteomes" id="UP001431209"/>
    </source>
</evidence>
<accession>A0AAW2Z089</accession>
<dbReference type="EMBL" id="JAOPGA020000945">
    <property type="protein sequence ID" value="KAL0483197.1"/>
    <property type="molecule type" value="Genomic_DNA"/>
</dbReference>
<comment type="caution">
    <text evidence="1">The sequence shown here is derived from an EMBL/GenBank/DDBJ whole genome shotgun (WGS) entry which is preliminary data.</text>
</comment>
<dbReference type="GO" id="GO:0016779">
    <property type="term" value="F:nucleotidyltransferase activity"/>
    <property type="evidence" value="ECO:0007669"/>
    <property type="project" value="UniProtKB-KW"/>
</dbReference>
<sequence length="244" mass="28664">MFRNVKQAPVAFVVSVVRNIIRRQHKSVYTIQQHNPLSFDAHNPRNTTMMHIQEGDKYFNSQIKERIYNLEGMQKFINTLTTPRYLKGLFEKLLIEQRSRKSLEDVESTYKTLITCLIEKDSVMWHIEEEYLGGLIDFMDWLTYRSGRQILADFYKVKEAEVKYIESSRKEDSYIGEKMTQIFSANLVIESGGKAVGVTTIYFICNFFYRLQSHRMLMIDVASKALLVDVDVQNLSPRINLFKF</sequence>
<organism evidence="1 2">
    <name type="scientific">Acrasis kona</name>
    <dbReference type="NCBI Taxonomy" id="1008807"/>
    <lineage>
        <taxon>Eukaryota</taxon>
        <taxon>Discoba</taxon>
        <taxon>Heterolobosea</taxon>
        <taxon>Tetramitia</taxon>
        <taxon>Eutetramitia</taxon>
        <taxon>Acrasidae</taxon>
        <taxon>Acrasis</taxon>
    </lineage>
</organism>
<reference evidence="1 2" key="1">
    <citation type="submission" date="2024-03" db="EMBL/GenBank/DDBJ databases">
        <title>The Acrasis kona genome and developmental transcriptomes reveal deep origins of eukaryotic multicellular pathways.</title>
        <authorList>
            <person name="Sheikh S."/>
            <person name="Fu C.-J."/>
            <person name="Brown M.W."/>
            <person name="Baldauf S.L."/>
        </authorList>
    </citation>
    <scope>NUCLEOTIDE SEQUENCE [LARGE SCALE GENOMIC DNA]</scope>
    <source>
        <strain evidence="1 2">ATCC MYA-3509</strain>
    </source>
</reference>
<dbReference type="Proteomes" id="UP001431209">
    <property type="component" value="Unassembled WGS sequence"/>
</dbReference>
<keyword evidence="1" id="KW-0808">Transferase</keyword>
<dbReference type="AlphaFoldDB" id="A0AAW2Z089"/>
<gene>
    <name evidence="1" type="ORF">AKO1_014858</name>
</gene>
<protein>
    <submittedName>
        <fullName evidence="1">2-C-methyl-D-erythritol 4-phosphate cytidylyltransferase</fullName>
    </submittedName>
</protein>